<evidence type="ECO:0000256" key="1">
    <source>
        <dbReference type="SAM" id="SignalP"/>
    </source>
</evidence>
<dbReference type="InterPro" id="IPR006540">
    <property type="entry name" value="Lactococcin_972"/>
</dbReference>
<feature type="signal peptide" evidence="1">
    <location>
        <begin position="1"/>
        <end position="29"/>
    </location>
</feature>
<evidence type="ECO:0000313" key="2">
    <source>
        <dbReference type="EMBL" id="MEV4924513.1"/>
    </source>
</evidence>
<keyword evidence="3" id="KW-1185">Reference proteome</keyword>
<accession>A0ABV3IVL9</accession>
<reference evidence="2 3" key="1">
    <citation type="submission" date="2024-06" db="EMBL/GenBank/DDBJ databases">
        <title>The Natural Products Discovery Center: Release of the First 8490 Sequenced Strains for Exploring Actinobacteria Biosynthetic Diversity.</title>
        <authorList>
            <person name="Kalkreuter E."/>
            <person name="Kautsar S.A."/>
            <person name="Yang D."/>
            <person name="Bader C.D."/>
            <person name="Teijaro C.N."/>
            <person name="Fluegel L."/>
            <person name="Davis C.M."/>
            <person name="Simpson J.R."/>
            <person name="Lauterbach L."/>
            <person name="Steele A.D."/>
            <person name="Gui C."/>
            <person name="Meng S."/>
            <person name="Li G."/>
            <person name="Viehrig K."/>
            <person name="Ye F."/>
            <person name="Su P."/>
            <person name="Kiefer A.F."/>
            <person name="Nichols A."/>
            <person name="Cepeda A.J."/>
            <person name="Yan W."/>
            <person name="Fan B."/>
            <person name="Jiang Y."/>
            <person name="Adhikari A."/>
            <person name="Zheng C.-J."/>
            <person name="Schuster L."/>
            <person name="Cowan T.M."/>
            <person name="Smanski M.J."/>
            <person name="Chevrette M.G."/>
            <person name="De Carvalho L.P.S."/>
            <person name="Shen B."/>
        </authorList>
    </citation>
    <scope>NUCLEOTIDE SEQUENCE [LARGE SCALE GENOMIC DNA]</scope>
    <source>
        <strain evidence="2 3">NPDC053791</strain>
    </source>
</reference>
<dbReference type="Gene3D" id="2.60.40.2850">
    <property type="match status" value="1"/>
</dbReference>
<dbReference type="Proteomes" id="UP001552479">
    <property type="component" value="Unassembled WGS sequence"/>
</dbReference>
<gene>
    <name evidence="2" type="ORF">AB0L03_16975</name>
</gene>
<dbReference type="EMBL" id="JBFASG010000015">
    <property type="protein sequence ID" value="MEV4924513.1"/>
    <property type="molecule type" value="Genomic_DNA"/>
</dbReference>
<dbReference type="NCBIfam" id="TIGR01653">
    <property type="entry name" value="lactococcin_972"/>
    <property type="match status" value="1"/>
</dbReference>
<dbReference type="RefSeq" id="WP_366088506.1">
    <property type="nucleotide sequence ID" value="NZ_JBFASG010000015.1"/>
</dbReference>
<proteinExistence type="predicted"/>
<organism evidence="2 3">
    <name type="scientific">Streptomyces roseoverticillatus</name>
    <dbReference type="NCBI Taxonomy" id="66429"/>
    <lineage>
        <taxon>Bacteria</taxon>
        <taxon>Bacillati</taxon>
        <taxon>Actinomycetota</taxon>
        <taxon>Actinomycetes</taxon>
        <taxon>Kitasatosporales</taxon>
        <taxon>Streptomycetaceae</taxon>
        <taxon>Streptomyces</taxon>
    </lineage>
</organism>
<dbReference type="Pfam" id="PF09683">
    <property type="entry name" value="Lactococcin_972"/>
    <property type="match status" value="1"/>
</dbReference>
<sequence length="155" mass="15863">MKKFGKFILATASILTAAGALVTAGPATAASPVAPQFQVITAAKGATPPAALIGPHGEKPTEWGMASFKVDASPKSGIARIAPASVGGGTWNYGTTAEWNGKRCYSNYIHPDKKHSASVAFAGGTDKDVQDADVWAQAGITAGAAYTCNAYWGVY</sequence>
<comment type="caution">
    <text evidence="2">The sequence shown here is derived from an EMBL/GenBank/DDBJ whole genome shotgun (WGS) entry which is preliminary data.</text>
</comment>
<keyword evidence="1" id="KW-0732">Signal</keyword>
<evidence type="ECO:0000313" key="3">
    <source>
        <dbReference type="Proteomes" id="UP001552479"/>
    </source>
</evidence>
<name>A0ABV3IVL9_9ACTN</name>
<feature type="chain" id="PRO_5045807800" evidence="1">
    <location>
        <begin position="30"/>
        <end position="155"/>
    </location>
</feature>
<protein>
    <submittedName>
        <fullName evidence="2">Lactococcin 972 family bacteriocin</fullName>
    </submittedName>
</protein>